<accession>A0A8H3UVM5</accession>
<proteinExistence type="predicted"/>
<comment type="caution">
    <text evidence="1">The sequence shown here is derived from an EMBL/GenBank/DDBJ whole genome shotgun (WGS) entry which is preliminary data.</text>
</comment>
<protein>
    <submittedName>
        <fullName evidence="1">Uncharacterized protein</fullName>
    </submittedName>
</protein>
<keyword evidence="4" id="KW-1185">Reference proteome</keyword>
<dbReference type="Proteomes" id="UP000447873">
    <property type="component" value="Unassembled WGS sequence"/>
</dbReference>
<dbReference type="AlphaFoldDB" id="A0A8H3UVM5"/>
<name>A0A8H3UVM5_VENIN</name>
<evidence type="ECO:0000313" key="2">
    <source>
        <dbReference type="EMBL" id="KAE9989291.1"/>
    </source>
</evidence>
<dbReference type="Proteomes" id="UP000490939">
    <property type="component" value="Unassembled WGS sequence"/>
</dbReference>
<gene>
    <name evidence="2" type="ORF">EG327_002909</name>
    <name evidence="1" type="ORF">EG328_002614</name>
</gene>
<evidence type="ECO:0000313" key="1">
    <source>
        <dbReference type="EMBL" id="KAE9976498.1"/>
    </source>
</evidence>
<organism evidence="1 3">
    <name type="scientific">Venturia inaequalis</name>
    <name type="common">Apple scab fungus</name>
    <dbReference type="NCBI Taxonomy" id="5025"/>
    <lineage>
        <taxon>Eukaryota</taxon>
        <taxon>Fungi</taxon>
        <taxon>Dikarya</taxon>
        <taxon>Ascomycota</taxon>
        <taxon>Pezizomycotina</taxon>
        <taxon>Dothideomycetes</taxon>
        <taxon>Pleosporomycetidae</taxon>
        <taxon>Venturiales</taxon>
        <taxon>Venturiaceae</taxon>
        <taxon>Venturia</taxon>
    </lineage>
</organism>
<dbReference type="EMBL" id="WNWS01000173">
    <property type="protein sequence ID" value="KAE9976498.1"/>
    <property type="molecule type" value="Genomic_DNA"/>
</dbReference>
<dbReference type="OrthoDB" id="10578420at2759"/>
<evidence type="ECO:0000313" key="3">
    <source>
        <dbReference type="Proteomes" id="UP000447873"/>
    </source>
</evidence>
<reference evidence="1 3" key="1">
    <citation type="submission" date="2018-12" db="EMBL/GenBank/DDBJ databases">
        <title>Venturia inaequalis Genome Resource.</title>
        <authorList>
            <person name="Lichtner F.J."/>
        </authorList>
    </citation>
    <scope>NUCLEOTIDE SEQUENCE [LARGE SCALE GENOMIC DNA]</scope>
    <source>
        <strain evidence="1 3">120213</strain>
        <strain evidence="2 4">DMI_063113</strain>
    </source>
</reference>
<dbReference type="EMBL" id="WNWR01000195">
    <property type="protein sequence ID" value="KAE9989291.1"/>
    <property type="molecule type" value="Genomic_DNA"/>
</dbReference>
<sequence length="221" mass="25042">MPTTLKSLPRELRQQIFDLAFDAAAAQDHRLNELIRTCIIRQDGMIRLEYNFIPTWKAVLGNRCSEWPKLHAHHIHKLATTLKAICPDHTDDITYVLGRALIDFERRQGEIMGEVARLITPGRNIVSRMSRAAGVDGYEAIAESAKRARARGEFFDSAKDGGNRTGIQALVMMTEVTTGENDVGGDWEYWDWKILGESHWNKIDDLVQQQVAWTLGVGHVF</sequence>
<evidence type="ECO:0000313" key="4">
    <source>
        <dbReference type="Proteomes" id="UP000490939"/>
    </source>
</evidence>